<organism evidence="1 2">
    <name type="scientific">Flemingia macrophylla</name>
    <dbReference type="NCBI Taxonomy" id="520843"/>
    <lineage>
        <taxon>Eukaryota</taxon>
        <taxon>Viridiplantae</taxon>
        <taxon>Streptophyta</taxon>
        <taxon>Embryophyta</taxon>
        <taxon>Tracheophyta</taxon>
        <taxon>Spermatophyta</taxon>
        <taxon>Magnoliopsida</taxon>
        <taxon>eudicotyledons</taxon>
        <taxon>Gunneridae</taxon>
        <taxon>Pentapetalae</taxon>
        <taxon>rosids</taxon>
        <taxon>fabids</taxon>
        <taxon>Fabales</taxon>
        <taxon>Fabaceae</taxon>
        <taxon>Papilionoideae</taxon>
        <taxon>50 kb inversion clade</taxon>
        <taxon>NPAAA clade</taxon>
        <taxon>indigoferoid/millettioid clade</taxon>
        <taxon>Phaseoleae</taxon>
        <taxon>Flemingia</taxon>
    </lineage>
</organism>
<gene>
    <name evidence="1" type="ORF">Fmac_018017</name>
</gene>
<evidence type="ECO:0000313" key="1">
    <source>
        <dbReference type="EMBL" id="KAL2330436.1"/>
    </source>
</evidence>
<dbReference type="EMBL" id="JBGMDY010000006">
    <property type="protein sequence ID" value="KAL2330436.1"/>
    <property type="molecule type" value="Genomic_DNA"/>
</dbReference>
<sequence>MTGQQECRRRGCETATKSRSPGCASTSRRTRSWACETHVGPHESCRPNCVAKHFKGEDEDGVCKFQGQIQEGTGWHLSQHRSRRPSCVSCERWTRSPGCEIWWQFRTPSCDTLAAQSSSHVRNPHFTSAVDCHVYNGCRRMACIKKGEALSLLRIKNSQNDLEWVQIEALREAPGEA</sequence>
<accession>A0ABD1M3Y1</accession>
<dbReference type="AlphaFoldDB" id="A0ABD1M3Y1"/>
<dbReference type="Proteomes" id="UP001603857">
    <property type="component" value="Unassembled WGS sequence"/>
</dbReference>
<keyword evidence="2" id="KW-1185">Reference proteome</keyword>
<evidence type="ECO:0000313" key="2">
    <source>
        <dbReference type="Proteomes" id="UP001603857"/>
    </source>
</evidence>
<proteinExistence type="predicted"/>
<protein>
    <submittedName>
        <fullName evidence="1">Uncharacterized protein</fullName>
    </submittedName>
</protein>
<name>A0ABD1M3Y1_9FABA</name>
<reference evidence="1 2" key="1">
    <citation type="submission" date="2024-08" db="EMBL/GenBank/DDBJ databases">
        <title>Insights into the chromosomal genome structure of Flemingia macrophylla.</title>
        <authorList>
            <person name="Ding Y."/>
            <person name="Zhao Y."/>
            <person name="Bi W."/>
            <person name="Wu M."/>
            <person name="Zhao G."/>
            <person name="Gong Y."/>
            <person name="Li W."/>
            <person name="Zhang P."/>
        </authorList>
    </citation>
    <scope>NUCLEOTIDE SEQUENCE [LARGE SCALE GENOMIC DNA]</scope>
    <source>
        <strain evidence="1">DYQJB</strain>
        <tissue evidence="1">Leaf</tissue>
    </source>
</reference>
<comment type="caution">
    <text evidence="1">The sequence shown here is derived from an EMBL/GenBank/DDBJ whole genome shotgun (WGS) entry which is preliminary data.</text>
</comment>